<dbReference type="Proteomes" id="UP000034521">
    <property type="component" value="Unassembled WGS sequence"/>
</dbReference>
<dbReference type="PANTHER" id="PTHR42711">
    <property type="entry name" value="ABC TRANSPORTER ATP-BINDING PROTEIN"/>
    <property type="match status" value="1"/>
</dbReference>
<dbReference type="PANTHER" id="PTHR42711:SF5">
    <property type="entry name" value="ABC TRANSPORTER ATP-BINDING PROTEIN NATA"/>
    <property type="match status" value="1"/>
</dbReference>
<dbReference type="Gene3D" id="3.40.50.300">
    <property type="entry name" value="P-loop containing nucleotide triphosphate hydrolases"/>
    <property type="match status" value="1"/>
</dbReference>
<evidence type="ECO:0000256" key="1">
    <source>
        <dbReference type="ARBA" id="ARBA00005417"/>
    </source>
</evidence>
<dbReference type="GO" id="GO:0005524">
    <property type="term" value="F:ATP binding"/>
    <property type="evidence" value="ECO:0007669"/>
    <property type="project" value="UniProtKB-KW"/>
</dbReference>
<comment type="similarity">
    <text evidence="1">Belongs to the ABC transporter superfamily.</text>
</comment>
<accession>A0A0G1IH22</accession>
<dbReference type="InterPro" id="IPR050763">
    <property type="entry name" value="ABC_transporter_ATP-binding"/>
</dbReference>
<evidence type="ECO:0000256" key="3">
    <source>
        <dbReference type="ARBA" id="ARBA00022741"/>
    </source>
</evidence>
<name>A0A0G1IH22_9BACT</name>
<keyword evidence="4" id="KW-0067">ATP-binding</keyword>
<dbReference type="GO" id="GO:0016887">
    <property type="term" value="F:ATP hydrolysis activity"/>
    <property type="evidence" value="ECO:0007669"/>
    <property type="project" value="InterPro"/>
</dbReference>
<sequence>IPYRLTVWQYLFMFSLLYDVAKPKDKIRSLLKTFQIEEHAGTIGEDLSSGNTARVNLCKAFINNPELILLDEPTSSMDPDIADQVRTHIAQAQRKFQTTVLITSHNMAEIEELCDRVIFVNHGKIIAVDTPEALAKRMDITKVKLLMKDGQKRTIAYCQKHNLLIEAQERSVTISIKEEAIAEFLSDLAKLGVEYASISIQSPTLEDYFIGEVRHA</sequence>
<evidence type="ECO:0000256" key="2">
    <source>
        <dbReference type="ARBA" id="ARBA00022448"/>
    </source>
</evidence>
<dbReference type="EMBL" id="LCIQ01000064">
    <property type="protein sequence ID" value="KKT58133.1"/>
    <property type="molecule type" value="Genomic_DNA"/>
</dbReference>
<dbReference type="InterPro" id="IPR027417">
    <property type="entry name" value="P-loop_NTPase"/>
</dbReference>
<evidence type="ECO:0000313" key="7">
    <source>
        <dbReference type="Proteomes" id="UP000034521"/>
    </source>
</evidence>
<dbReference type="SUPFAM" id="SSF52540">
    <property type="entry name" value="P-loop containing nucleoside triphosphate hydrolases"/>
    <property type="match status" value="1"/>
</dbReference>
<protein>
    <submittedName>
        <fullName evidence="6">ABC transporter, ATPase subunit</fullName>
    </submittedName>
</protein>
<feature type="domain" description="ABC transporter" evidence="5">
    <location>
        <begin position="22"/>
        <end position="75"/>
    </location>
</feature>
<dbReference type="Pfam" id="PF00005">
    <property type="entry name" value="ABC_tran"/>
    <property type="match status" value="1"/>
</dbReference>
<reference evidence="6 7" key="1">
    <citation type="journal article" date="2015" name="Nature">
        <title>rRNA introns, odd ribosomes, and small enigmatic genomes across a large radiation of phyla.</title>
        <authorList>
            <person name="Brown C.T."/>
            <person name="Hug L.A."/>
            <person name="Thomas B.C."/>
            <person name="Sharon I."/>
            <person name="Castelle C.J."/>
            <person name="Singh A."/>
            <person name="Wilkins M.J."/>
            <person name="Williams K.H."/>
            <person name="Banfield J.F."/>
        </authorList>
    </citation>
    <scope>NUCLEOTIDE SEQUENCE [LARGE SCALE GENOMIC DNA]</scope>
</reference>
<gene>
    <name evidence="6" type="ORF">UW52_C0064G0016</name>
</gene>
<proteinExistence type="inferred from homology"/>
<keyword evidence="3" id="KW-0547">Nucleotide-binding</keyword>
<keyword evidence="2" id="KW-0813">Transport</keyword>
<organism evidence="6 7">
    <name type="scientific">Candidatus Gottesmanbacteria bacterium GW2011_GWA1_44_24b</name>
    <dbReference type="NCBI Taxonomy" id="1618437"/>
    <lineage>
        <taxon>Bacteria</taxon>
        <taxon>Candidatus Gottesmaniibacteriota</taxon>
    </lineage>
</organism>
<dbReference type="AlphaFoldDB" id="A0A0G1IH22"/>
<comment type="caution">
    <text evidence="6">The sequence shown here is derived from an EMBL/GenBank/DDBJ whole genome shotgun (WGS) entry which is preliminary data.</text>
</comment>
<evidence type="ECO:0000313" key="6">
    <source>
        <dbReference type="EMBL" id="KKT58133.1"/>
    </source>
</evidence>
<feature type="non-terminal residue" evidence="6">
    <location>
        <position position="1"/>
    </location>
</feature>
<evidence type="ECO:0000259" key="5">
    <source>
        <dbReference type="Pfam" id="PF00005"/>
    </source>
</evidence>
<evidence type="ECO:0000256" key="4">
    <source>
        <dbReference type="ARBA" id="ARBA00022840"/>
    </source>
</evidence>
<dbReference type="InterPro" id="IPR003439">
    <property type="entry name" value="ABC_transporter-like_ATP-bd"/>
</dbReference>